<accession>A0ABN1DDZ0</accession>
<proteinExistence type="predicted"/>
<feature type="region of interest" description="Disordered" evidence="1">
    <location>
        <begin position="197"/>
        <end position="240"/>
    </location>
</feature>
<reference evidence="3 4" key="1">
    <citation type="journal article" date="2019" name="Int. J. Syst. Evol. Microbiol.">
        <title>The Global Catalogue of Microorganisms (GCM) 10K type strain sequencing project: providing services to taxonomists for standard genome sequencing and annotation.</title>
        <authorList>
            <consortium name="The Broad Institute Genomics Platform"/>
            <consortium name="The Broad Institute Genome Sequencing Center for Infectious Disease"/>
            <person name="Wu L."/>
            <person name="Ma J."/>
        </authorList>
    </citation>
    <scope>NUCLEOTIDE SEQUENCE [LARGE SCALE GENOMIC DNA]</scope>
    <source>
        <strain evidence="3 4">JCM 5052</strain>
    </source>
</reference>
<feature type="compositionally biased region" description="Low complexity" evidence="1">
    <location>
        <begin position="198"/>
        <end position="208"/>
    </location>
</feature>
<evidence type="ECO:0000259" key="2">
    <source>
        <dbReference type="PROSITE" id="PS50994"/>
    </source>
</evidence>
<name>A0ABN1DDZ0_9ACTN</name>
<sequence length="434" mass="47148">MALGRLYALIFIEHGTRRLHLAGVTAHPTAQWTVQQARNLSMTLGCRMDSLRFLLRDRDTKYTDASDAVFQADDVQILLSPPQAPKANAICERAVGTLRRELLDRILIYNEAHAQVVLAEYIRHYNQHRPHQSRRQLPPDSTKPPAPATVTDLQAHRIRRQPLLGGRIRTAPAALLTLRGRARHHLKKFLRAPGSALVPRPDVADASPAPAPDPARPSLAPLIPAQDLSPAMPLPPAPTLNLLHTRPALDTRADEPPPPAPGLGPLSALIADAAHRATAFLEDSPSAVCPDPASDLARFVRTDHGQAHLEAAAAHLGIPPFQMRQLTTAFAHGGAAGASTYLHSQPADPDTLAQAEAAIQPLRPAPLAPLERMDNHLTDTAARVQLRHGPDGRWYPYILHFGSWYPAPGPTTDPAAAYTAARTAQRQRFSRLGT</sequence>
<evidence type="ECO:0000313" key="3">
    <source>
        <dbReference type="EMBL" id="GAA0541048.1"/>
    </source>
</evidence>
<dbReference type="SUPFAM" id="SSF53098">
    <property type="entry name" value="Ribonuclease H-like"/>
    <property type="match status" value="1"/>
</dbReference>
<gene>
    <name evidence="3" type="ORF">GCM10010390_48760</name>
</gene>
<dbReference type="InterPro" id="IPR036397">
    <property type="entry name" value="RNaseH_sf"/>
</dbReference>
<feature type="domain" description="Integrase catalytic" evidence="2">
    <location>
        <begin position="1"/>
        <end position="146"/>
    </location>
</feature>
<dbReference type="InterPro" id="IPR001584">
    <property type="entry name" value="Integrase_cat-core"/>
</dbReference>
<evidence type="ECO:0000313" key="4">
    <source>
        <dbReference type="Proteomes" id="UP001501576"/>
    </source>
</evidence>
<dbReference type="Gene3D" id="3.30.420.10">
    <property type="entry name" value="Ribonuclease H-like superfamily/Ribonuclease H"/>
    <property type="match status" value="1"/>
</dbReference>
<keyword evidence="4" id="KW-1185">Reference proteome</keyword>
<dbReference type="PROSITE" id="PS50994">
    <property type="entry name" value="INTEGRASE"/>
    <property type="match status" value="1"/>
</dbReference>
<dbReference type="Pfam" id="PF13683">
    <property type="entry name" value="rve_3"/>
    <property type="match status" value="1"/>
</dbReference>
<feature type="region of interest" description="Disordered" evidence="1">
    <location>
        <begin position="127"/>
        <end position="150"/>
    </location>
</feature>
<comment type="caution">
    <text evidence="3">The sequence shown here is derived from an EMBL/GenBank/DDBJ whole genome shotgun (WGS) entry which is preliminary data.</text>
</comment>
<dbReference type="EMBL" id="BAAABZ010000047">
    <property type="protein sequence ID" value="GAA0541048.1"/>
    <property type="molecule type" value="Genomic_DNA"/>
</dbReference>
<protein>
    <recommendedName>
        <fullName evidence="2">Integrase catalytic domain-containing protein</fullName>
    </recommendedName>
</protein>
<dbReference type="Proteomes" id="UP001501576">
    <property type="component" value="Unassembled WGS sequence"/>
</dbReference>
<organism evidence="3 4">
    <name type="scientific">Streptomyces mordarskii</name>
    <dbReference type="NCBI Taxonomy" id="1226758"/>
    <lineage>
        <taxon>Bacteria</taxon>
        <taxon>Bacillati</taxon>
        <taxon>Actinomycetota</taxon>
        <taxon>Actinomycetes</taxon>
        <taxon>Kitasatosporales</taxon>
        <taxon>Streptomycetaceae</taxon>
        <taxon>Streptomyces</taxon>
    </lineage>
</organism>
<dbReference type="InterPro" id="IPR012337">
    <property type="entry name" value="RNaseH-like_sf"/>
</dbReference>
<evidence type="ECO:0000256" key="1">
    <source>
        <dbReference type="SAM" id="MobiDB-lite"/>
    </source>
</evidence>